<comment type="caution">
    <text evidence="9">The sequence shown here is derived from an EMBL/GenBank/DDBJ whole genome shotgun (WGS) entry which is preliminary data.</text>
</comment>
<keyword evidence="10" id="KW-1185">Reference proteome</keyword>
<sequence length="391" mass="43309">MDACMSVEREVDKVLQKLKDTATHTGESLEEAIVQVQAVARELEEGGYNGDVNVAQSLRLSQCLKKVQEAVNNLSAIHKDRHGSVSKVGKAIDRSFVSDFGSVLTDSAFDKELNVQEINQVIYEHFLRQGQLDIAQSLITESAVPVSDTQQEPFLELHHILESLKNHNLEPALAWAGANRKALEGQGSSLEFKLHRLHFIDLVSHGPSFQLNALNYARNFAPFAASHAKELQVLMGTLLYMKQGLDHSPYSSLLDSVHWLEICDIFTRDACTLLGLSVESPLSVVIRAGCAALPPLLNIKQVMQQRQCSGVWSAKDELPVEINLGKECRFHSIFACPILRQQSSSLNPPVRLVCGHVISQDALHKLANGNKVKCPYCPVEQTLNDAKQIFF</sequence>
<dbReference type="InterPro" id="IPR006594">
    <property type="entry name" value="LisH"/>
</dbReference>
<dbReference type="InterPro" id="IPR024964">
    <property type="entry name" value="CTLH/CRA"/>
</dbReference>
<dbReference type="InterPro" id="IPR013144">
    <property type="entry name" value="CRA_dom"/>
</dbReference>
<gene>
    <name evidence="9" type="ORF">NP493_158g01008</name>
</gene>
<dbReference type="GO" id="GO:0008270">
    <property type="term" value="F:zinc ion binding"/>
    <property type="evidence" value="ECO:0007669"/>
    <property type="project" value="UniProtKB-KW"/>
</dbReference>
<dbReference type="PROSITE" id="PS50896">
    <property type="entry name" value="LISH"/>
    <property type="match status" value="1"/>
</dbReference>
<dbReference type="GO" id="GO:0005737">
    <property type="term" value="C:cytoplasm"/>
    <property type="evidence" value="ECO:0007669"/>
    <property type="project" value="UniProtKB-SubCell"/>
</dbReference>
<dbReference type="InterPro" id="IPR027370">
    <property type="entry name" value="Znf-RING_euk"/>
</dbReference>
<dbReference type="Pfam" id="PF10607">
    <property type="entry name" value="CTLH"/>
    <property type="match status" value="1"/>
</dbReference>
<dbReference type="PANTHER" id="PTHR12170">
    <property type="entry name" value="MACROPHAGE ERYTHROBLAST ATTACHER-RELATED"/>
    <property type="match status" value="1"/>
</dbReference>
<reference evidence="9" key="1">
    <citation type="journal article" date="2023" name="Mol. Biol. Evol.">
        <title>Third-Generation Sequencing Reveals the Adaptive Role of the Epigenome in Three Deep-Sea Polychaetes.</title>
        <authorList>
            <person name="Perez M."/>
            <person name="Aroh O."/>
            <person name="Sun Y."/>
            <person name="Lan Y."/>
            <person name="Juniper S.K."/>
            <person name="Young C.R."/>
            <person name="Angers B."/>
            <person name="Qian P.Y."/>
        </authorList>
    </citation>
    <scope>NUCLEOTIDE SEQUENCE</scope>
    <source>
        <strain evidence="9">R07B-5</strain>
    </source>
</reference>
<dbReference type="InterPro" id="IPR044063">
    <property type="entry name" value="ZF_RING_GID"/>
</dbReference>
<evidence type="ECO:0000256" key="3">
    <source>
        <dbReference type="ARBA" id="ARBA00022723"/>
    </source>
</evidence>
<dbReference type="Pfam" id="PF13445">
    <property type="entry name" value="zf-RING_UBOX"/>
    <property type="match status" value="1"/>
</dbReference>
<evidence type="ECO:0000259" key="7">
    <source>
        <dbReference type="PROSITE" id="PS50897"/>
    </source>
</evidence>
<dbReference type="EMBL" id="JAODUO010000158">
    <property type="protein sequence ID" value="KAK2187650.1"/>
    <property type="molecule type" value="Genomic_DNA"/>
</dbReference>
<feature type="zinc finger region" description="RING-Gid-type" evidence="6">
    <location>
        <begin position="336"/>
        <end position="377"/>
    </location>
</feature>
<dbReference type="SMART" id="SM00668">
    <property type="entry name" value="CTLH"/>
    <property type="match status" value="1"/>
</dbReference>
<accession>A0AAD9P482</accession>
<dbReference type="InterPro" id="IPR006595">
    <property type="entry name" value="CTLH_C"/>
</dbReference>
<dbReference type="SUPFAM" id="SSF57850">
    <property type="entry name" value="RING/U-box"/>
    <property type="match status" value="1"/>
</dbReference>
<proteinExistence type="predicted"/>
<dbReference type="InterPro" id="IPR045098">
    <property type="entry name" value="Fyv10_fam"/>
</dbReference>
<dbReference type="GO" id="GO:0034657">
    <property type="term" value="C:GID complex"/>
    <property type="evidence" value="ECO:0007669"/>
    <property type="project" value="TreeGrafter"/>
</dbReference>
<dbReference type="AlphaFoldDB" id="A0AAD9P482"/>
<evidence type="ECO:0000256" key="5">
    <source>
        <dbReference type="ARBA" id="ARBA00022833"/>
    </source>
</evidence>
<dbReference type="PANTHER" id="PTHR12170:SF3">
    <property type="entry name" value="GH10162P"/>
    <property type="match status" value="1"/>
</dbReference>
<dbReference type="GO" id="GO:0005634">
    <property type="term" value="C:nucleus"/>
    <property type="evidence" value="ECO:0007669"/>
    <property type="project" value="TreeGrafter"/>
</dbReference>
<keyword evidence="3" id="KW-0479">Metal-binding</keyword>
<evidence type="ECO:0000256" key="2">
    <source>
        <dbReference type="ARBA" id="ARBA00022490"/>
    </source>
</evidence>
<dbReference type="Proteomes" id="UP001209878">
    <property type="component" value="Unassembled WGS sequence"/>
</dbReference>
<comment type="subcellular location">
    <subcellularLocation>
        <location evidence="1">Cytoplasm</location>
    </subcellularLocation>
</comment>
<evidence type="ECO:0000256" key="6">
    <source>
        <dbReference type="PROSITE-ProRule" id="PRU01215"/>
    </source>
</evidence>
<organism evidence="9 10">
    <name type="scientific">Ridgeia piscesae</name>
    <name type="common">Tubeworm</name>
    <dbReference type="NCBI Taxonomy" id="27915"/>
    <lineage>
        <taxon>Eukaryota</taxon>
        <taxon>Metazoa</taxon>
        <taxon>Spiralia</taxon>
        <taxon>Lophotrochozoa</taxon>
        <taxon>Annelida</taxon>
        <taxon>Polychaeta</taxon>
        <taxon>Sedentaria</taxon>
        <taxon>Canalipalpata</taxon>
        <taxon>Sabellida</taxon>
        <taxon>Siboglinidae</taxon>
        <taxon>Ridgeia</taxon>
    </lineage>
</organism>
<dbReference type="PROSITE" id="PS50897">
    <property type="entry name" value="CTLH"/>
    <property type="match status" value="1"/>
</dbReference>
<evidence type="ECO:0000256" key="1">
    <source>
        <dbReference type="ARBA" id="ARBA00004496"/>
    </source>
</evidence>
<keyword evidence="2" id="KW-0963">Cytoplasm</keyword>
<keyword evidence="4 6" id="KW-0863">Zinc-finger</keyword>
<feature type="domain" description="CTLH" evidence="7">
    <location>
        <begin position="153"/>
        <end position="210"/>
    </location>
</feature>
<dbReference type="FunFam" id="3.30.40.10:FF:000143">
    <property type="entry name" value="Regulator of gluconeogenesis Rmd5"/>
    <property type="match status" value="1"/>
</dbReference>
<evidence type="ECO:0000313" key="9">
    <source>
        <dbReference type="EMBL" id="KAK2187650.1"/>
    </source>
</evidence>
<evidence type="ECO:0000313" key="10">
    <source>
        <dbReference type="Proteomes" id="UP001209878"/>
    </source>
</evidence>
<name>A0AAD9P482_RIDPI</name>
<dbReference type="GO" id="GO:0043161">
    <property type="term" value="P:proteasome-mediated ubiquitin-dependent protein catabolic process"/>
    <property type="evidence" value="ECO:0007669"/>
    <property type="project" value="InterPro"/>
</dbReference>
<dbReference type="PROSITE" id="PS51867">
    <property type="entry name" value="ZF_RING_GID"/>
    <property type="match status" value="1"/>
</dbReference>
<dbReference type="GO" id="GO:0061630">
    <property type="term" value="F:ubiquitin protein ligase activity"/>
    <property type="evidence" value="ECO:0007669"/>
    <property type="project" value="InterPro"/>
</dbReference>
<keyword evidence="5" id="KW-0862">Zinc</keyword>
<evidence type="ECO:0000259" key="8">
    <source>
        <dbReference type="PROSITE" id="PS51867"/>
    </source>
</evidence>
<evidence type="ECO:0000256" key="4">
    <source>
        <dbReference type="ARBA" id="ARBA00022771"/>
    </source>
</evidence>
<protein>
    <submittedName>
        <fullName evidence="9">Uncharacterized protein</fullName>
    </submittedName>
</protein>
<dbReference type="SMART" id="SM00757">
    <property type="entry name" value="CRA"/>
    <property type="match status" value="1"/>
</dbReference>
<feature type="domain" description="RING-Gid-type" evidence="8">
    <location>
        <begin position="336"/>
        <end position="377"/>
    </location>
</feature>